<dbReference type="Pfam" id="PF00482">
    <property type="entry name" value="T2SSF"/>
    <property type="match status" value="1"/>
</dbReference>
<evidence type="ECO:0000256" key="4">
    <source>
        <dbReference type="ARBA" id="ARBA00022989"/>
    </source>
</evidence>
<evidence type="ECO:0000259" key="7">
    <source>
        <dbReference type="Pfam" id="PF00482"/>
    </source>
</evidence>
<comment type="subcellular location">
    <subcellularLocation>
        <location evidence="1">Cell membrane</location>
        <topology evidence="1">Multi-pass membrane protein</topology>
    </subcellularLocation>
</comment>
<evidence type="ECO:0000313" key="8">
    <source>
        <dbReference type="EMBL" id="NGN69164.1"/>
    </source>
</evidence>
<accession>A0A6G4UAG1</accession>
<organism evidence="8 9">
    <name type="scientific">Streptomyces coryli</name>
    <dbReference type="NCBI Taxonomy" id="1128680"/>
    <lineage>
        <taxon>Bacteria</taxon>
        <taxon>Bacillati</taxon>
        <taxon>Actinomycetota</taxon>
        <taxon>Actinomycetes</taxon>
        <taxon>Kitasatosporales</taxon>
        <taxon>Streptomycetaceae</taxon>
        <taxon>Streptomyces</taxon>
    </lineage>
</organism>
<dbReference type="RefSeq" id="WP_165243845.1">
    <property type="nucleotide sequence ID" value="NZ_JAAKZV010000265.1"/>
</dbReference>
<protein>
    <recommendedName>
        <fullName evidence="7">Type II secretion system protein GspF domain-containing protein</fullName>
    </recommendedName>
</protein>
<reference evidence="8 9" key="1">
    <citation type="submission" date="2020-02" db="EMBL/GenBank/DDBJ databases">
        <title>Whole-genome analyses of novel actinobacteria.</title>
        <authorList>
            <person name="Sahin N."/>
        </authorList>
    </citation>
    <scope>NUCLEOTIDE SEQUENCE [LARGE SCALE GENOMIC DNA]</scope>
    <source>
        <strain evidence="8 9">A7024</strain>
    </source>
</reference>
<dbReference type="PANTHER" id="PTHR35007">
    <property type="entry name" value="INTEGRAL MEMBRANE PROTEIN-RELATED"/>
    <property type="match status" value="1"/>
</dbReference>
<name>A0A6G4UAG1_9ACTN</name>
<evidence type="ECO:0000256" key="1">
    <source>
        <dbReference type="ARBA" id="ARBA00004651"/>
    </source>
</evidence>
<keyword evidence="3 6" id="KW-0812">Transmembrane</keyword>
<keyword evidence="5 6" id="KW-0472">Membrane</keyword>
<dbReference type="InterPro" id="IPR018076">
    <property type="entry name" value="T2SS_GspF_dom"/>
</dbReference>
<dbReference type="PANTHER" id="PTHR35007:SF3">
    <property type="entry name" value="POSSIBLE CONSERVED ALANINE RICH MEMBRANE PROTEIN"/>
    <property type="match status" value="1"/>
</dbReference>
<keyword evidence="2" id="KW-1003">Cell membrane</keyword>
<sequence length="155" mass="15100">VGARGSGGAVAEELPLAADLLAACLAAGAGPLEAAAAVGRSLGGPVGERLAQGAGEVRLGSDPRVAWSRLAVIPGAGELAACLEHAGDTGAPVVDAVSRLAAEARAERGRAATVRARRAAVQVSGPLGLCFLPAFLAIGVAPVVIGLTARLLQST</sequence>
<keyword evidence="4 6" id="KW-1133">Transmembrane helix</keyword>
<feature type="domain" description="Type II secretion system protein GspF" evidence="7">
    <location>
        <begin position="18"/>
        <end position="140"/>
    </location>
</feature>
<comment type="caution">
    <text evidence="8">The sequence shown here is derived from an EMBL/GenBank/DDBJ whole genome shotgun (WGS) entry which is preliminary data.</text>
</comment>
<feature type="transmembrane region" description="Helical" evidence="6">
    <location>
        <begin position="131"/>
        <end position="152"/>
    </location>
</feature>
<dbReference type="Proteomes" id="UP000481583">
    <property type="component" value="Unassembled WGS sequence"/>
</dbReference>
<dbReference type="AlphaFoldDB" id="A0A6G4UAG1"/>
<gene>
    <name evidence="8" type="ORF">G5C51_35410</name>
</gene>
<evidence type="ECO:0000256" key="6">
    <source>
        <dbReference type="SAM" id="Phobius"/>
    </source>
</evidence>
<evidence type="ECO:0000313" key="9">
    <source>
        <dbReference type="Proteomes" id="UP000481583"/>
    </source>
</evidence>
<keyword evidence="9" id="KW-1185">Reference proteome</keyword>
<evidence type="ECO:0000256" key="2">
    <source>
        <dbReference type="ARBA" id="ARBA00022475"/>
    </source>
</evidence>
<evidence type="ECO:0000256" key="3">
    <source>
        <dbReference type="ARBA" id="ARBA00022692"/>
    </source>
</evidence>
<feature type="non-terminal residue" evidence="8">
    <location>
        <position position="1"/>
    </location>
</feature>
<dbReference type="GO" id="GO:0005886">
    <property type="term" value="C:plasma membrane"/>
    <property type="evidence" value="ECO:0007669"/>
    <property type="project" value="UniProtKB-SubCell"/>
</dbReference>
<proteinExistence type="predicted"/>
<dbReference type="EMBL" id="JAAKZV010000265">
    <property type="protein sequence ID" value="NGN69164.1"/>
    <property type="molecule type" value="Genomic_DNA"/>
</dbReference>
<evidence type="ECO:0000256" key="5">
    <source>
        <dbReference type="ARBA" id="ARBA00023136"/>
    </source>
</evidence>